<dbReference type="InterPro" id="IPR011330">
    <property type="entry name" value="Glyco_hydro/deAcase_b/a-brl"/>
</dbReference>
<sequence>MFDDYEFALCLTHDIDRPYKAWPQALYYALADRQPSHLLSMLPGRNPYWQFETIMAVEDDFDVRSAFYFLNEPDLLRDKSPVSWFRSENWIQQLGRYDITDEAIVDVIHTLDRGGWEIGIHGSYHSYADQFRLAYEKAVLESLYDGSILGGRQHYLNLDRPQTWQYHAELGLRYDASLGSSTSYGFTNGYGVKRPFDNSFVVFPLTIMEVALPDPGTKEDEAIAECDRLLREAAENDAVMTILWHLRYFNEDEFPGYLRLYRYIIERAQELNAWIGPPGELYPHVAKPPDSTETRPKTEL</sequence>
<proteinExistence type="predicted"/>
<organism evidence="1 2">
    <name type="scientific">Halocatena marina</name>
    <dbReference type="NCBI Taxonomy" id="2934937"/>
    <lineage>
        <taxon>Archaea</taxon>
        <taxon>Methanobacteriati</taxon>
        <taxon>Methanobacteriota</taxon>
        <taxon>Stenosarchaea group</taxon>
        <taxon>Halobacteria</taxon>
        <taxon>Halobacteriales</taxon>
        <taxon>Natronomonadaceae</taxon>
        <taxon>Halocatena</taxon>
    </lineage>
</organism>
<gene>
    <name evidence="1" type="ORF">ACFQL7_03750</name>
</gene>
<comment type="caution">
    <text evidence="1">The sequence shown here is derived from an EMBL/GenBank/DDBJ whole genome shotgun (WGS) entry which is preliminary data.</text>
</comment>
<dbReference type="SUPFAM" id="SSF88713">
    <property type="entry name" value="Glycoside hydrolase/deacetylase"/>
    <property type="match status" value="1"/>
</dbReference>
<evidence type="ECO:0000313" key="1">
    <source>
        <dbReference type="EMBL" id="MFC7189050.1"/>
    </source>
</evidence>
<protein>
    <submittedName>
        <fullName evidence="1">Polysaccharide deacetylase family protein</fullName>
    </submittedName>
</protein>
<dbReference type="RefSeq" id="WP_264555170.1">
    <property type="nucleotide sequence ID" value="NZ_CP109979.1"/>
</dbReference>
<dbReference type="AlphaFoldDB" id="A0ABD5YIN9"/>
<dbReference type="CDD" id="cd10931">
    <property type="entry name" value="CE4_u7"/>
    <property type="match status" value="1"/>
</dbReference>
<dbReference type="Gene3D" id="3.20.20.370">
    <property type="entry name" value="Glycoside hydrolase/deacetylase"/>
    <property type="match status" value="1"/>
</dbReference>
<dbReference type="GeneID" id="76198607"/>
<keyword evidence="2" id="KW-1185">Reference proteome</keyword>
<reference evidence="1 2" key="1">
    <citation type="journal article" date="2019" name="Int. J. Syst. Evol. Microbiol.">
        <title>The Global Catalogue of Microorganisms (GCM) 10K type strain sequencing project: providing services to taxonomists for standard genome sequencing and annotation.</title>
        <authorList>
            <consortium name="The Broad Institute Genomics Platform"/>
            <consortium name="The Broad Institute Genome Sequencing Center for Infectious Disease"/>
            <person name="Wu L."/>
            <person name="Ma J."/>
        </authorList>
    </citation>
    <scope>NUCLEOTIDE SEQUENCE [LARGE SCALE GENOMIC DNA]</scope>
    <source>
        <strain evidence="1 2">RDMS1</strain>
    </source>
</reference>
<accession>A0ABD5YIN9</accession>
<dbReference type="EMBL" id="JBHTAX010000001">
    <property type="protein sequence ID" value="MFC7189050.1"/>
    <property type="molecule type" value="Genomic_DNA"/>
</dbReference>
<evidence type="ECO:0000313" key="2">
    <source>
        <dbReference type="Proteomes" id="UP001596417"/>
    </source>
</evidence>
<dbReference type="Proteomes" id="UP001596417">
    <property type="component" value="Unassembled WGS sequence"/>
</dbReference>
<name>A0ABD5YIN9_9EURY</name>